<gene>
    <name evidence="16" type="primary">dapE_1</name>
    <name evidence="16" type="ORF">NCTC5386_00124</name>
</gene>
<dbReference type="RefSeq" id="WP_077323432.1">
    <property type="nucleotide sequence ID" value="NZ_CABEHT010000001.1"/>
</dbReference>
<evidence type="ECO:0000256" key="6">
    <source>
        <dbReference type="ARBA" id="ARBA00016853"/>
    </source>
</evidence>
<dbReference type="InterPro" id="IPR050072">
    <property type="entry name" value="Peptidase_M20A"/>
</dbReference>
<dbReference type="NCBIfam" id="NF006365">
    <property type="entry name" value="PRK08588.1"/>
    <property type="match status" value="1"/>
</dbReference>
<evidence type="ECO:0000313" key="17">
    <source>
        <dbReference type="Proteomes" id="UP000394068"/>
    </source>
</evidence>
<organism evidence="16 17">
    <name type="scientific">Streptococcus pseudoporcinus</name>
    <dbReference type="NCBI Taxonomy" id="361101"/>
    <lineage>
        <taxon>Bacteria</taxon>
        <taxon>Bacillati</taxon>
        <taxon>Bacillota</taxon>
        <taxon>Bacilli</taxon>
        <taxon>Lactobacillales</taxon>
        <taxon>Streptococcaceae</taxon>
        <taxon>Streptococcus</taxon>
    </lineage>
</organism>
<evidence type="ECO:0000256" key="7">
    <source>
        <dbReference type="ARBA" id="ARBA00022605"/>
    </source>
</evidence>
<dbReference type="SUPFAM" id="SSF53187">
    <property type="entry name" value="Zn-dependent exopeptidases"/>
    <property type="match status" value="1"/>
</dbReference>
<evidence type="ECO:0000256" key="10">
    <source>
        <dbReference type="ARBA" id="ARBA00022833"/>
    </source>
</evidence>
<dbReference type="Gene3D" id="3.40.630.10">
    <property type="entry name" value="Zn peptidases"/>
    <property type="match status" value="2"/>
</dbReference>
<comment type="cofactor">
    <cofactor evidence="2">
        <name>Zn(2+)</name>
        <dbReference type="ChEBI" id="CHEBI:29105"/>
    </cofactor>
</comment>
<evidence type="ECO:0000259" key="15">
    <source>
        <dbReference type="Pfam" id="PF07687"/>
    </source>
</evidence>
<dbReference type="GO" id="GO:0019877">
    <property type="term" value="P:diaminopimelate biosynthetic process"/>
    <property type="evidence" value="ECO:0007669"/>
    <property type="project" value="UniProtKB-KW"/>
</dbReference>
<dbReference type="InterPro" id="IPR036264">
    <property type="entry name" value="Bact_exopeptidase_dim_dom"/>
</dbReference>
<evidence type="ECO:0000256" key="5">
    <source>
        <dbReference type="ARBA" id="ARBA00011921"/>
    </source>
</evidence>
<keyword evidence="10" id="KW-0862">Zinc</keyword>
<dbReference type="UniPathway" id="UPA00034">
    <property type="reaction ID" value="UER00021"/>
</dbReference>
<dbReference type="Gene3D" id="3.30.70.360">
    <property type="match status" value="1"/>
</dbReference>
<dbReference type="NCBIfam" id="TIGR01910">
    <property type="entry name" value="DapE-ArgE"/>
    <property type="match status" value="1"/>
</dbReference>
<dbReference type="InterPro" id="IPR002933">
    <property type="entry name" value="Peptidase_M20"/>
</dbReference>
<dbReference type="InterPro" id="IPR011650">
    <property type="entry name" value="Peptidase_M20_dimer"/>
</dbReference>
<evidence type="ECO:0000256" key="1">
    <source>
        <dbReference type="ARBA" id="ARBA00001941"/>
    </source>
</evidence>
<dbReference type="Pfam" id="PF07687">
    <property type="entry name" value="M20_dimer"/>
    <property type="match status" value="1"/>
</dbReference>
<evidence type="ECO:0000256" key="8">
    <source>
        <dbReference type="ARBA" id="ARBA00022723"/>
    </source>
</evidence>
<keyword evidence="12" id="KW-0457">Lysine biosynthesis</keyword>
<keyword evidence="13" id="KW-0170">Cobalt</keyword>
<dbReference type="EC" id="3.5.1.18" evidence="5"/>
<reference evidence="16 17" key="1">
    <citation type="submission" date="2019-05" db="EMBL/GenBank/DDBJ databases">
        <authorList>
            <consortium name="Pathogen Informatics"/>
        </authorList>
    </citation>
    <scope>NUCLEOTIDE SEQUENCE [LARGE SCALE GENOMIC DNA]</scope>
    <source>
        <strain evidence="16 17">NCTC5386</strain>
    </source>
</reference>
<sequence length="411" mass="44746">MEKQDYIKILQDVIQIESENGNEEQVAIYYRDLLKKHGISSQLVSYSEGRSSLISEISNGSGPVLALSGHMDVVSVGNAEDWTYPPFSGHIEKDVIWGRGASDMKAGLTALIIAFIEIYESQQFKGKVKLLATVGEEVGELGSAQLTDLGYLDDVEAVLIGEPCNIGVVYGHKGSLNYKVTSKGTSAHSSTPELGNNAIEHLLLAMTKISEKIAHQSEEVVNEVLGKTFHNITLVRGGSQVNSIPESATFEANARTIPEFDNQAVMQEVFAIIQELNQKEGFELEALITADQPPVQTNPKSKLIETITGVANSIESLKPQLLVHQMNTVLGEGEQLNPEDFAGLTQVKPMVVSGTTDAAQFMRANDNLELAVYGPGMPTLNHKLDERLPLAQYLDFIEAYKAIIESYLIGG</sequence>
<dbReference type="PANTHER" id="PTHR43808">
    <property type="entry name" value="ACETYLORNITHINE DEACETYLASE"/>
    <property type="match status" value="1"/>
</dbReference>
<dbReference type="PROSITE" id="PS00758">
    <property type="entry name" value="ARGE_DAPE_CPG2_1"/>
    <property type="match status" value="1"/>
</dbReference>
<comment type="similarity">
    <text evidence="4">Belongs to the peptidase M20A family.</text>
</comment>
<dbReference type="Proteomes" id="UP000394068">
    <property type="component" value="Unassembled WGS sequence"/>
</dbReference>
<accession>A0A4U9XHT2</accession>
<evidence type="ECO:0000256" key="3">
    <source>
        <dbReference type="ARBA" id="ARBA00005130"/>
    </source>
</evidence>
<keyword evidence="7" id="KW-0028">Amino-acid biosynthesis</keyword>
<dbReference type="PANTHER" id="PTHR43808:SF8">
    <property type="entry name" value="PEPTIDASE M20 DIMERISATION DOMAIN-CONTAINING PROTEIN"/>
    <property type="match status" value="1"/>
</dbReference>
<dbReference type="CDD" id="cd08659">
    <property type="entry name" value="M20_ArgE_DapE-like"/>
    <property type="match status" value="1"/>
</dbReference>
<comment type="pathway">
    <text evidence="3">Amino-acid biosynthesis; L-lysine biosynthesis via DAP pathway; LL-2,6-diaminopimelate from (S)-tetrahydrodipicolinate (succinylase route): step 3/3.</text>
</comment>
<proteinExistence type="inferred from homology"/>
<name>A0A4U9XHT2_9STRE</name>
<dbReference type="EMBL" id="CABEHT010000001">
    <property type="protein sequence ID" value="VTS12315.1"/>
    <property type="molecule type" value="Genomic_DNA"/>
</dbReference>
<evidence type="ECO:0000256" key="14">
    <source>
        <dbReference type="ARBA" id="ARBA00051301"/>
    </source>
</evidence>
<dbReference type="GO" id="GO:0009014">
    <property type="term" value="F:succinyl-diaminopimelate desuccinylase activity"/>
    <property type="evidence" value="ECO:0007669"/>
    <property type="project" value="UniProtKB-EC"/>
</dbReference>
<evidence type="ECO:0000256" key="12">
    <source>
        <dbReference type="ARBA" id="ARBA00023154"/>
    </source>
</evidence>
<evidence type="ECO:0000256" key="9">
    <source>
        <dbReference type="ARBA" id="ARBA00022801"/>
    </source>
</evidence>
<dbReference type="InterPro" id="IPR010182">
    <property type="entry name" value="ArgE/DapE"/>
</dbReference>
<dbReference type="Pfam" id="PF01546">
    <property type="entry name" value="Peptidase_M20"/>
    <property type="match status" value="1"/>
</dbReference>
<evidence type="ECO:0000256" key="2">
    <source>
        <dbReference type="ARBA" id="ARBA00001947"/>
    </source>
</evidence>
<keyword evidence="9 16" id="KW-0378">Hydrolase</keyword>
<dbReference type="SUPFAM" id="SSF55031">
    <property type="entry name" value="Bacterial exopeptidase dimerisation domain"/>
    <property type="match status" value="1"/>
</dbReference>
<evidence type="ECO:0000256" key="4">
    <source>
        <dbReference type="ARBA" id="ARBA00006247"/>
    </source>
</evidence>
<feature type="domain" description="Peptidase M20 dimerisation" evidence="15">
    <location>
        <begin position="170"/>
        <end position="277"/>
    </location>
</feature>
<dbReference type="GO" id="GO:0046872">
    <property type="term" value="F:metal ion binding"/>
    <property type="evidence" value="ECO:0007669"/>
    <property type="project" value="UniProtKB-KW"/>
</dbReference>
<dbReference type="PROSITE" id="PS00759">
    <property type="entry name" value="ARGE_DAPE_CPG2_2"/>
    <property type="match status" value="1"/>
</dbReference>
<evidence type="ECO:0000256" key="13">
    <source>
        <dbReference type="ARBA" id="ARBA00023285"/>
    </source>
</evidence>
<dbReference type="GO" id="GO:0009089">
    <property type="term" value="P:lysine biosynthetic process via diaminopimelate"/>
    <property type="evidence" value="ECO:0007669"/>
    <property type="project" value="UniProtKB-UniPathway"/>
</dbReference>
<dbReference type="InterPro" id="IPR001261">
    <property type="entry name" value="ArgE/DapE_CS"/>
</dbReference>
<comment type="catalytic activity">
    <reaction evidence="14">
        <text>N-succinyl-(2S,6S)-2,6-diaminopimelate + H2O = (2S,6S)-2,6-diaminopimelate + succinate</text>
        <dbReference type="Rhea" id="RHEA:22608"/>
        <dbReference type="ChEBI" id="CHEBI:15377"/>
        <dbReference type="ChEBI" id="CHEBI:30031"/>
        <dbReference type="ChEBI" id="CHEBI:57609"/>
        <dbReference type="ChEBI" id="CHEBI:58087"/>
        <dbReference type="EC" id="3.5.1.18"/>
    </reaction>
</comment>
<comment type="cofactor">
    <cofactor evidence="1">
        <name>Co(2+)</name>
        <dbReference type="ChEBI" id="CHEBI:48828"/>
    </cofactor>
</comment>
<protein>
    <recommendedName>
        <fullName evidence="6">Probable succinyl-diaminopimelate desuccinylase</fullName>
        <ecNumber evidence="5">3.5.1.18</ecNumber>
    </recommendedName>
</protein>
<evidence type="ECO:0000256" key="11">
    <source>
        <dbReference type="ARBA" id="ARBA00022915"/>
    </source>
</evidence>
<keyword evidence="11" id="KW-0220">Diaminopimelate biosynthesis</keyword>
<dbReference type="AlphaFoldDB" id="A0A4U9XHT2"/>
<evidence type="ECO:0000313" key="16">
    <source>
        <dbReference type="EMBL" id="VTS12315.1"/>
    </source>
</evidence>
<keyword evidence="8" id="KW-0479">Metal-binding</keyword>